<keyword evidence="1" id="KW-0812">Transmembrane</keyword>
<evidence type="ECO:0000256" key="1">
    <source>
        <dbReference type="SAM" id="Phobius"/>
    </source>
</evidence>
<sequence>MTILFAFILIPLLLLVGIASVVWVASLFFGRRASVQRGRLLHAIGVTAVVCVALCFVALLAFRRHGNITKARMVSANTPSEVRFHTSIQTSESTVSTVQSARTVAIPKPPRAPQPNDHPGELAVRPPLPTDGNVMWLPLSDDVIAGLLSTEGAAAVAKLNESVPQELRQAYAMIPLSSPGTRPVLRQALASSVVREALTPQNIHAAVSATLTFLKNNASEQSEQPMAQLAKAPGDGSADAATATAIASDASQDATAPWITNPGIGRLVVESSFQEASVPAIESLRPAIVDALKQRVDELAQGRWHGASQWDRLVSIDVSDAAIADFIVNTATKIQELKTVDGDKIMRKTYALVEFPEAVEQQVLGDVHAALKQNRAIVLCMTLGVLWLCSTLLSVTFRASQAGTFWKKLATVPALSILVVPCILAAVFMGKAMYDGKTLDSAWATGRITCSIDDVAK</sequence>
<proteinExistence type="predicted"/>
<protein>
    <submittedName>
        <fullName evidence="2">Uncharacterized protein</fullName>
    </submittedName>
</protein>
<evidence type="ECO:0000313" key="2">
    <source>
        <dbReference type="EMBL" id="APZ94319.1"/>
    </source>
</evidence>
<dbReference type="Proteomes" id="UP000187735">
    <property type="component" value="Chromosome"/>
</dbReference>
<feature type="transmembrane region" description="Helical" evidence="1">
    <location>
        <begin position="409"/>
        <end position="429"/>
    </location>
</feature>
<dbReference type="RefSeq" id="WP_077025642.1">
    <property type="nucleotide sequence ID" value="NZ_CP017641.1"/>
</dbReference>
<name>A0A1P8WJT0_9PLAN</name>
<dbReference type="KEGG" id="fmr:Fuma_03947"/>
<dbReference type="EMBL" id="CP017641">
    <property type="protein sequence ID" value="APZ94319.1"/>
    <property type="molecule type" value="Genomic_DNA"/>
</dbReference>
<organism evidence="2 3">
    <name type="scientific">Fuerstiella marisgermanici</name>
    <dbReference type="NCBI Taxonomy" id="1891926"/>
    <lineage>
        <taxon>Bacteria</taxon>
        <taxon>Pseudomonadati</taxon>
        <taxon>Planctomycetota</taxon>
        <taxon>Planctomycetia</taxon>
        <taxon>Planctomycetales</taxon>
        <taxon>Planctomycetaceae</taxon>
        <taxon>Fuerstiella</taxon>
    </lineage>
</organism>
<accession>A0A1P8WJT0</accession>
<keyword evidence="1" id="KW-0472">Membrane</keyword>
<feature type="transmembrane region" description="Helical" evidence="1">
    <location>
        <begin position="40"/>
        <end position="62"/>
    </location>
</feature>
<feature type="transmembrane region" description="Helical" evidence="1">
    <location>
        <begin position="376"/>
        <end position="397"/>
    </location>
</feature>
<dbReference type="AlphaFoldDB" id="A0A1P8WJT0"/>
<reference evidence="2 3" key="1">
    <citation type="journal article" date="2016" name="Front. Microbiol.">
        <title>Fuerstia marisgermanicae gen. nov., sp. nov., an Unusual Member of the Phylum Planctomycetes from the German Wadden Sea.</title>
        <authorList>
            <person name="Kohn T."/>
            <person name="Heuer A."/>
            <person name="Jogler M."/>
            <person name="Vollmers J."/>
            <person name="Boedeker C."/>
            <person name="Bunk B."/>
            <person name="Rast P."/>
            <person name="Borchert D."/>
            <person name="Glockner I."/>
            <person name="Freese H.M."/>
            <person name="Klenk H.P."/>
            <person name="Overmann J."/>
            <person name="Kaster A.K."/>
            <person name="Rohde M."/>
            <person name="Wiegand S."/>
            <person name="Jogler C."/>
        </authorList>
    </citation>
    <scope>NUCLEOTIDE SEQUENCE [LARGE SCALE GENOMIC DNA]</scope>
    <source>
        <strain evidence="2 3">NH11</strain>
    </source>
</reference>
<evidence type="ECO:0000313" key="3">
    <source>
        <dbReference type="Proteomes" id="UP000187735"/>
    </source>
</evidence>
<dbReference type="STRING" id="1891926.Fuma_03947"/>
<keyword evidence="3" id="KW-1185">Reference proteome</keyword>
<gene>
    <name evidence="2" type="ORF">Fuma_03947</name>
</gene>
<keyword evidence="1" id="KW-1133">Transmembrane helix</keyword>